<feature type="compositionally biased region" description="Low complexity" evidence="1">
    <location>
        <begin position="268"/>
        <end position="284"/>
    </location>
</feature>
<comment type="caution">
    <text evidence="2">The sequence shown here is derived from an EMBL/GenBank/DDBJ whole genome shotgun (WGS) entry which is preliminary data.</text>
</comment>
<evidence type="ECO:0000256" key="1">
    <source>
        <dbReference type="SAM" id="MobiDB-lite"/>
    </source>
</evidence>
<name>A0A4Z2HZQ0_9TELE</name>
<proteinExistence type="predicted"/>
<organism evidence="2 3">
    <name type="scientific">Liparis tanakae</name>
    <name type="common">Tanaka's snailfish</name>
    <dbReference type="NCBI Taxonomy" id="230148"/>
    <lineage>
        <taxon>Eukaryota</taxon>
        <taxon>Metazoa</taxon>
        <taxon>Chordata</taxon>
        <taxon>Craniata</taxon>
        <taxon>Vertebrata</taxon>
        <taxon>Euteleostomi</taxon>
        <taxon>Actinopterygii</taxon>
        <taxon>Neopterygii</taxon>
        <taxon>Teleostei</taxon>
        <taxon>Neoteleostei</taxon>
        <taxon>Acanthomorphata</taxon>
        <taxon>Eupercaria</taxon>
        <taxon>Perciformes</taxon>
        <taxon>Cottioidei</taxon>
        <taxon>Cottales</taxon>
        <taxon>Liparidae</taxon>
        <taxon>Liparis</taxon>
    </lineage>
</organism>
<evidence type="ECO:0000313" key="2">
    <source>
        <dbReference type="EMBL" id="TNN71256.1"/>
    </source>
</evidence>
<dbReference type="EMBL" id="SRLO01000153">
    <property type="protein sequence ID" value="TNN71256.1"/>
    <property type="molecule type" value="Genomic_DNA"/>
</dbReference>
<dbReference type="Proteomes" id="UP000314294">
    <property type="component" value="Unassembled WGS sequence"/>
</dbReference>
<dbReference type="AlphaFoldDB" id="A0A4Z2HZQ0"/>
<gene>
    <name evidence="2" type="ORF">EYF80_018604</name>
</gene>
<dbReference type="OrthoDB" id="10649060at2759"/>
<evidence type="ECO:0000313" key="3">
    <source>
        <dbReference type="Proteomes" id="UP000314294"/>
    </source>
</evidence>
<feature type="region of interest" description="Disordered" evidence="1">
    <location>
        <begin position="268"/>
        <end position="292"/>
    </location>
</feature>
<accession>A0A4Z2HZQ0</accession>
<reference evidence="2 3" key="1">
    <citation type="submission" date="2019-03" db="EMBL/GenBank/DDBJ databases">
        <title>First draft genome of Liparis tanakae, snailfish: a comprehensive survey of snailfish specific genes.</title>
        <authorList>
            <person name="Kim W."/>
            <person name="Song I."/>
            <person name="Jeong J.-H."/>
            <person name="Kim D."/>
            <person name="Kim S."/>
            <person name="Ryu S."/>
            <person name="Song J.Y."/>
            <person name="Lee S.K."/>
        </authorList>
    </citation>
    <scope>NUCLEOTIDE SEQUENCE [LARGE SCALE GENOMIC DNA]</scope>
    <source>
        <tissue evidence="2">Muscle</tissue>
    </source>
</reference>
<keyword evidence="3" id="KW-1185">Reference proteome</keyword>
<sequence>MLAESEEKLGDHQTRLTAESSIGGPVEWYEVQHTAVVVDENVQHLVWRSNEMILGKEEQTSQLTSLQKHQGQALRTDPTTGWEANGPRRHVIHVLRCSLMFPQREEVLDLLSKEGGVVPSGVNRNRTFVAETSEQSDDAGGLGTLRTDRIENARVVDHHTHSLGEETSGLSVPPLIICDGQRLNMNTGVDHFDLVLFSQSLDTVVEQRVDVVLDPLDLLPIYTLQLGLEGALLFHGELEPSAGELLKLSSSSMPLAASNCVFSSRVIRRSSSSPNSPPISVGSPTTITSCGESETQAERSIYWFSWRLERQVLRQSLGLRLYVLCLDISSCMGSRITHSWRRGHKDRNQV</sequence>
<protein>
    <submittedName>
        <fullName evidence="2">Uncharacterized protein</fullName>
    </submittedName>
</protein>